<evidence type="ECO:0000313" key="3">
    <source>
        <dbReference type="Proteomes" id="UP001565243"/>
    </source>
</evidence>
<accession>A0ABV4EEH5</accession>
<gene>
    <name evidence="2" type="primary">icmT</name>
    <name evidence="2" type="ORF">AB6T85_22270</name>
</gene>
<organism evidence="2 3">
    <name type="scientific">Erwinia aeris</name>
    <dbReference type="NCBI Taxonomy" id="3239803"/>
    <lineage>
        <taxon>Bacteria</taxon>
        <taxon>Pseudomonadati</taxon>
        <taxon>Pseudomonadota</taxon>
        <taxon>Gammaproteobacteria</taxon>
        <taxon>Enterobacterales</taxon>
        <taxon>Erwiniaceae</taxon>
        <taxon>Erwinia</taxon>
    </lineage>
</organism>
<evidence type="ECO:0000256" key="1">
    <source>
        <dbReference type="SAM" id="Phobius"/>
    </source>
</evidence>
<reference evidence="2 3" key="1">
    <citation type="submission" date="2024-07" db="EMBL/GenBank/DDBJ databases">
        <authorList>
            <person name="Hebao G."/>
        </authorList>
    </citation>
    <scope>NUCLEOTIDE SEQUENCE [LARGE SCALE GENOMIC DNA]</scope>
    <source>
        <strain evidence="2 3">ACCC 02193</strain>
    </source>
</reference>
<comment type="caution">
    <text evidence="2">The sequence shown here is derived from an EMBL/GenBank/DDBJ whole genome shotgun (WGS) entry which is preliminary data.</text>
</comment>
<keyword evidence="1" id="KW-0472">Membrane</keyword>
<name>A0ABV4EEH5_9GAMM</name>
<feature type="transmembrane region" description="Helical" evidence="1">
    <location>
        <begin position="37"/>
        <end position="62"/>
    </location>
</feature>
<keyword evidence="3" id="KW-1185">Reference proteome</keyword>
<proteinExistence type="predicted"/>
<evidence type="ECO:0000313" key="2">
    <source>
        <dbReference type="EMBL" id="MEY8773132.1"/>
    </source>
</evidence>
<sequence length="86" mass="10574">MDINQWRYAGRRMTFFGIPVMSFLVFFLWFPFPSWNTFFFCSGVVFFYFVLSMMGFTVPVLYQVILRVIRGKKLTGRPWWYRRSQR</sequence>
<dbReference type="InterPro" id="IPR047756">
    <property type="entry name" value="IcmT-like"/>
</dbReference>
<feature type="transmembrane region" description="Helical" evidence="1">
    <location>
        <begin position="12"/>
        <end position="31"/>
    </location>
</feature>
<dbReference type="EMBL" id="JBGFFX010000019">
    <property type="protein sequence ID" value="MEY8773132.1"/>
    <property type="molecule type" value="Genomic_DNA"/>
</dbReference>
<dbReference type="Proteomes" id="UP001565243">
    <property type="component" value="Unassembled WGS sequence"/>
</dbReference>
<protein>
    <submittedName>
        <fullName evidence="2">IcmT/TraK family protein</fullName>
    </submittedName>
</protein>
<keyword evidence="1" id="KW-1133">Transmembrane helix</keyword>
<dbReference type="RefSeq" id="WP_369896734.1">
    <property type="nucleotide sequence ID" value="NZ_JBGFFX010000019.1"/>
</dbReference>
<keyword evidence="1" id="KW-0812">Transmembrane</keyword>
<dbReference type="NCBIfam" id="NF038220">
    <property type="entry name" value="IcmT_TraK"/>
    <property type="match status" value="1"/>
</dbReference>